<evidence type="ECO:0000256" key="1">
    <source>
        <dbReference type="SAM" id="MobiDB-lite"/>
    </source>
</evidence>
<gene>
    <name evidence="2" type="ORF">RR42_s2431</name>
</gene>
<dbReference type="Proteomes" id="UP000031843">
    <property type="component" value="Chromosome secondary"/>
</dbReference>
<dbReference type="RefSeq" id="WP_052495122.1">
    <property type="nucleotide sequence ID" value="NZ_CP010537.1"/>
</dbReference>
<sequence length="61" mass="6534">MRERSCVASPQGPRPVFAAMLDRADTVRRLKDALDPAGLQAPGKQGIRPALHLSTPARGID</sequence>
<dbReference type="EMBL" id="CP010537">
    <property type="protein sequence ID" value="AJG24013.1"/>
    <property type="molecule type" value="Genomic_DNA"/>
</dbReference>
<evidence type="ECO:0000313" key="2">
    <source>
        <dbReference type="EMBL" id="AJG24013.1"/>
    </source>
</evidence>
<dbReference type="KEGG" id="cbw:RR42_s2431"/>
<evidence type="ECO:0000313" key="3">
    <source>
        <dbReference type="Proteomes" id="UP000031843"/>
    </source>
</evidence>
<reference evidence="2 3" key="1">
    <citation type="journal article" date="2015" name="Genome Announc.">
        <title>Complete Genome Sequence of Cupriavidus basilensis 4G11, Isolated from the Oak Ridge Field Research Center Site.</title>
        <authorList>
            <person name="Ray J."/>
            <person name="Waters R.J."/>
            <person name="Skerker J.M."/>
            <person name="Kuehl J.V."/>
            <person name="Price M.N."/>
            <person name="Huang J."/>
            <person name="Chakraborty R."/>
            <person name="Arkin A.P."/>
            <person name="Deutschbauer A."/>
        </authorList>
    </citation>
    <scope>NUCLEOTIDE SEQUENCE [LARGE SCALE GENOMIC DNA]</scope>
    <source>
        <strain evidence="2">4G11</strain>
    </source>
</reference>
<dbReference type="AlphaFoldDB" id="A0A0C4YLT1"/>
<dbReference type="STRING" id="68895.RR42_s2431"/>
<dbReference type="OrthoDB" id="9811557at2"/>
<proteinExistence type="predicted"/>
<accession>A0A0C4YLT1</accession>
<dbReference type="InterPro" id="IPR016171">
    <property type="entry name" value="Vanillyl_alc_oxidase_C-sub2"/>
</dbReference>
<dbReference type="Gene3D" id="1.10.45.10">
    <property type="entry name" value="Vanillyl-alcohol Oxidase, Chain A, domain 4"/>
    <property type="match status" value="1"/>
</dbReference>
<protein>
    <submittedName>
        <fullName evidence="2">Uncharacterized protein</fullName>
    </submittedName>
</protein>
<organism evidence="2 3">
    <name type="scientific">Cupriavidus basilensis</name>
    <dbReference type="NCBI Taxonomy" id="68895"/>
    <lineage>
        <taxon>Bacteria</taxon>
        <taxon>Pseudomonadati</taxon>
        <taxon>Pseudomonadota</taxon>
        <taxon>Betaproteobacteria</taxon>
        <taxon>Burkholderiales</taxon>
        <taxon>Burkholderiaceae</taxon>
        <taxon>Cupriavidus</taxon>
    </lineage>
</organism>
<name>A0A0C4YLT1_9BURK</name>
<keyword evidence="3" id="KW-1185">Reference proteome</keyword>
<feature type="region of interest" description="Disordered" evidence="1">
    <location>
        <begin position="36"/>
        <end position="61"/>
    </location>
</feature>